<dbReference type="SUPFAM" id="SSF57845">
    <property type="entry name" value="B-box zinc-binding domain"/>
    <property type="match status" value="1"/>
</dbReference>
<feature type="coiled-coil region" evidence="5">
    <location>
        <begin position="499"/>
        <end position="526"/>
    </location>
</feature>
<organism evidence="8 9">
    <name type="scientific">Stylonychia lemnae</name>
    <name type="common">Ciliate</name>
    <dbReference type="NCBI Taxonomy" id="5949"/>
    <lineage>
        <taxon>Eukaryota</taxon>
        <taxon>Sar</taxon>
        <taxon>Alveolata</taxon>
        <taxon>Ciliophora</taxon>
        <taxon>Intramacronucleata</taxon>
        <taxon>Spirotrichea</taxon>
        <taxon>Stichotrichia</taxon>
        <taxon>Sporadotrichida</taxon>
        <taxon>Oxytrichidae</taxon>
        <taxon>Stylonychinae</taxon>
        <taxon>Stylonychia</taxon>
    </lineage>
</organism>
<dbReference type="InterPro" id="IPR013083">
    <property type="entry name" value="Znf_RING/FYVE/PHD"/>
</dbReference>
<dbReference type="AlphaFoldDB" id="A0A078AQI0"/>
<evidence type="ECO:0000313" key="9">
    <source>
        <dbReference type="Proteomes" id="UP000039865"/>
    </source>
</evidence>
<dbReference type="OMA" id="FKERSMT"/>
<evidence type="ECO:0000256" key="3">
    <source>
        <dbReference type="ARBA" id="ARBA00022833"/>
    </source>
</evidence>
<dbReference type="SUPFAM" id="SSF52047">
    <property type="entry name" value="RNI-like"/>
    <property type="match status" value="1"/>
</dbReference>
<feature type="domain" description="RING-type" evidence="6">
    <location>
        <begin position="8"/>
        <end position="55"/>
    </location>
</feature>
<dbReference type="Gene3D" id="3.30.160.60">
    <property type="entry name" value="Classic Zinc Finger"/>
    <property type="match status" value="1"/>
</dbReference>
<dbReference type="PROSITE" id="PS50089">
    <property type="entry name" value="ZF_RING_2"/>
    <property type="match status" value="1"/>
</dbReference>
<dbReference type="InterPro" id="IPR052667">
    <property type="entry name" value="E3_ubiquitin-ligase_RING"/>
</dbReference>
<accession>A0A078AQI0</accession>
<feature type="coiled-coil region" evidence="5">
    <location>
        <begin position="86"/>
        <end position="113"/>
    </location>
</feature>
<evidence type="ECO:0000313" key="8">
    <source>
        <dbReference type="EMBL" id="CDW84690.1"/>
    </source>
</evidence>
<dbReference type="InterPro" id="IPR001841">
    <property type="entry name" value="Znf_RING"/>
</dbReference>
<dbReference type="InterPro" id="IPR000315">
    <property type="entry name" value="Znf_B-box"/>
</dbReference>
<keyword evidence="9" id="KW-1185">Reference proteome</keyword>
<dbReference type="PROSITE" id="PS00518">
    <property type="entry name" value="ZF_RING_1"/>
    <property type="match status" value="1"/>
</dbReference>
<dbReference type="Pfam" id="PF13445">
    <property type="entry name" value="zf-RING_UBOX"/>
    <property type="match status" value="1"/>
</dbReference>
<evidence type="ECO:0000256" key="1">
    <source>
        <dbReference type="ARBA" id="ARBA00022723"/>
    </source>
</evidence>
<dbReference type="InterPro" id="IPR017907">
    <property type="entry name" value="Znf_RING_CS"/>
</dbReference>
<dbReference type="Gene3D" id="3.30.40.10">
    <property type="entry name" value="Zinc/RING finger domain, C3HC4 (zinc finger)"/>
    <property type="match status" value="1"/>
</dbReference>
<dbReference type="Gene3D" id="3.80.10.10">
    <property type="entry name" value="Ribonuclease Inhibitor"/>
    <property type="match status" value="1"/>
</dbReference>
<dbReference type="PANTHER" id="PTHR47156:SF10">
    <property type="entry name" value="E3 UBIQUITIN-PROTEIN LIGASE TRIM-21-RELATED"/>
    <property type="match status" value="1"/>
</dbReference>
<sequence length="637" mass="72851">MQFEELTCGLCQRQYSNQGDLIPRLLPECGHTYCTSCLNTLLSQSEGEFFCPEDKQNLINLIHNCSIQCVRKNSAEEYPKNFALLRLAEKTLLKAKQQQMEQLKQQQFQQQQQMAQEQPQSQPQQQREQLQPVLEEELCKLHQRKLEIICIDDRQRICSNCALFGNHKNHDIRMEADVLTEIEVRTECLMEMYQMVESNQLCKVDQNQVDQLLIQFRSKSHELKQLVSTKFKELKASLKIQEQQTEQILKKNLQHIENNFQIIKDVPQRLFDDAEKWLKNAKVQLDRFTMQSQNPNYIAFDMLENKIQKMYTTEQDIIQQGEKILLQLDGQKDVSAQKIETMISQLNVVFDNNAIKSINEICKCDPIEGVSVLGDEVAEEKQGIKYTGITQTTIGAGKVPTNQFGTTPQGIGQNQYVTKKPGHVFGEDEHDLLSDMSFTHIEHMSPFKTKSTQNLQNYEPLKSKANQKQPVSIPQKQMVLVHLSSEETPTATPAQTTNAAEKEELDDELINEIENYLKDVMEQNEKVIDISETQIGNYGAKCVGAVLALCDGLEEIRLSNCGIKDDGAIELFEELKSSDSVVVLDLSKNPITEKCFDGLAALLNVNKKIERVEIKGITIRNKFTMNKIKAQLSRIVM</sequence>
<reference evidence="8 9" key="1">
    <citation type="submission" date="2014-06" db="EMBL/GenBank/DDBJ databases">
        <authorList>
            <person name="Swart Estienne"/>
        </authorList>
    </citation>
    <scope>NUCLEOTIDE SEQUENCE [LARGE SCALE GENOMIC DNA]</scope>
    <source>
        <strain evidence="8 9">130c</strain>
    </source>
</reference>
<protein>
    <submittedName>
        <fullName evidence="8">B-box zinc finger family protein</fullName>
    </submittedName>
</protein>
<dbReference type="InterPro" id="IPR032675">
    <property type="entry name" value="LRR_dom_sf"/>
</dbReference>
<keyword evidence="1" id="KW-0479">Metal-binding</keyword>
<keyword evidence="3" id="KW-0862">Zinc</keyword>
<dbReference type="PANTHER" id="PTHR47156">
    <property type="entry name" value="PROTEIN CBG20824"/>
    <property type="match status" value="1"/>
</dbReference>
<dbReference type="InParanoid" id="A0A078AQI0"/>
<dbReference type="Pfam" id="PF00643">
    <property type="entry name" value="zf-B_box"/>
    <property type="match status" value="1"/>
</dbReference>
<evidence type="ECO:0000256" key="4">
    <source>
        <dbReference type="PROSITE-ProRule" id="PRU00024"/>
    </source>
</evidence>
<feature type="domain" description="B box-type" evidence="7">
    <location>
        <begin position="134"/>
        <end position="175"/>
    </location>
</feature>
<keyword evidence="2 4" id="KW-0863">Zinc-finger</keyword>
<dbReference type="EMBL" id="CCKQ01013066">
    <property type="protein sequence ID" value="CDW84690.1"/>
    <property type="molecule type" value="Genomic_DNA"/>
</dbReference>
<keyword evidence="5" id="KW-0175">Coiled coil</keyword>
<dbReference type="GO" id="GO:0008270">
    <property type="term" value="F:zinc ion binding"/>
    <property type="evidence" value="ECO:0007669"/>
    <property type="project" value="UniProtKB-KW"/>
</dbReference>
<evidence type="ECO:0000256" key="2">
    <source>
        <dbReference type="ARBA" id="ARBA00022771"/>
    </source>
</evidence>
<dbReference type="SUPFAM" id="SSF57850">
    <property type="entry name" value="RING/U-box"/>
    <property type="match status" value="1"/>
</dbReference>
<proteinExistence type="predicted"/>
<evidence type="ECO:0000259" key="7">
    <source>
        <dbReference type="PROSITE" id="PS50119"/>
    </source>
</evidence>
<dbReference type="CDD" id="cd23124">
    <property type="entry name" value="mRING-HC-C3HC3D_arc-1-like"/>
    <property type="match status" value="1"/>
</dbReference>
<dbReference type="InterPro" id="IPR027370">
    <property type="entry name" value="Znf-RING_euk"/>
</dbReference>
<gene>
    <name evidence="8" type="primary">Contig9650.g10320</name>
    <name evidence="8" type="ORF">STYLEM_13756</name>
</gene>
<dbReference type="Proteomes" id="UP000039865">
    <property type="component" value="Unassembled WGS sequence"/>
</dbReference>
<name>A0A078AQI0_STYLE</name>
<evidence type="ECO:0000256" key="5">
    <source>
        <dbReference type="SAM" id="Coils"/>
    </source>
</evidence>
<evidence type="ECO:0000259" key="6">
    <source>
        <dbReference type="PROSITE" id="PS50089"/>
    </source>
</evidence>
<dbReference type="SMART" id="SM00184">
    <property type="entry name" value="RING"/>
    <property type="match status" value="1"/>
</dbReference>
<dbReference type="PROSITE" id="PS50119">
    <property type="entry name" value="ZF_BBOX"/>
    <property type="match status" value="1"/>
</dbReference>
<dbReference type="OrthoDB" id="76105at2759"/>